<organism evidence="1 2">
    <name type="scientific">Treponema bryantii</name>
    <dbReference type="NCBI Taxonomy" id="163"/>
    <lineage>
        <taxon>Bacteria</taxon>
        <taxon>Pseudomonadati</taxon>
        <taxon>Spirochaetota</taxon>
        <taxon>Spirochaetia</taxon>
        <taxon>Spirochaetales</taxon>
        <taxon>Treponemataceae</taxon>
        <taxon>Treponema</taxon>
    </lineage>
</organism>
<proteinExistence type="predicted"/>
<protein>
    <submittedName>
        <fullName evidence="1">Uncharacterized protein</fullName>
    </submittedName>
</protein>
<accession>A0A1H9CCA2</accession>
<dbReference type="OrthoDB" id="360925at2"/>
<reference evidence="1 2" key="1">
    <citation type="submission" date="2016-10" db="EMBL/GenBank/DDBJ databases">
        <authorList>
            <person name="de Groot N.N."/>
        </authorList>
    </citation>
    <scope>NUCLEOTIDE SEQUENCE [LARGE SCALE GENOMIC DNA]</scope>
    <source>
        <strain evidence="1 2">B25</strain>
    </source>
</reference>
<dbReference type="AlphaFoldDB" id="A0A1H9CCA2"/>
<dbReference type="Proteomes" id="UP000182360">
    <property type="component" value="Unassembled WGS sequence"/>
</dbReference>
<keyword evidence="2" id="KW-1185">Reference proteome</keyword>
<dbReference type="EMBL" id="FOFU01000002">
    <property type="protein sequence ID" value="SEP98627.1"/>
    <property type="molecule type" value="Genomic_DNA"/>
</dbReference>
<dbReference type="RefSeq" id="WP_074641122.1">
    <property type="nucleotide sequence ID" value="NZ_FOFU01000002.1"/>
</dbReference>
<name>A0A1H9CCA2_9SPIR</name>
<evidence type="ECO:0000313" key="2">
    <source>
        <dbReference type="Proteomes" id="UP000182360"/>
    </source>
</evidence>
<gene>
    <name evidence="1" type="ORF">SAMN04487977_102119</name>
</gene>
<evidence type="ECO:0000313" key="1">
    <source>
        <dbReference type="EMBL" id="SEP98627.1"/>
    </source>
</evidence>
<sequence>MKRKISKSFFIVAIASTFILGSCKNDSQNSVPRLFEENPATVTWDTSKTDCIDTFAATVSVYDDSNRRAGGAKLREQYKMAVKTVADKQYVRFDFPAKEKVAAKTVMSNGTDTIIVDTKTNQIEKRITASESDLKLINDLGYIISQENFTKIDLSRIKTEATKLALDMSEDKSEKVLSVSLPSKYFSTDKEKRLLTKVSYDTTNELMETVETVTEMEDGSIVTVTTSPVYEEIEDGLIIKIGQYSIIDKKSDIRYEGLEDIEYFESLDDIPELSQDEYEQLVDAGNAVTIEDMPLGDPADPGSIETIIELYDNIEINVIDDSVFKLIMEL</sequence>
<dbReference type="PROSITE" id="PS51257">
    <property type="entry name" value="PROKAR_LIPOPROTEIN"/>
    <property type="match status" value="1"/>
</dbReference>